<evidence type="ECO:0000313" key="8">
    <source>
        <dbReference type="Proteomes" id="UP000675940"/>
    </source>
</evidence>
<keyword evidence="1" id="KW-0678">Repressor</keyword>
<keyword evidence="3" id="KW-0238">DNA-binding</keyword>
<sequence>MPVLRESGRPMTQSGFEPARPGAKPEAPAPRLRKAERRERILFELKLRPHVRISELAESFNVSTETVRRDFDALADDGLVARAHGGASAAAPGHYPGLDERAHARVRERERIGRRAAALVQEGETLMVDSGSTTIQFARALALRGTPCTVITNSIPVAMTLAQGTQQVILCPGEYQPAESAVTGTDTLDYLGRYYVDRCVIGASGLTAEGPSETVPGFAAIKRLMLARAARRHLLIDAEKYGRRGLNVVGRPDEFDSVVVDCAPETDLHRALTAGGVEIVLAD</sequence>
<dbReference type="Gene3D" id="1.10.10.10">
    <property type="entry name" value="Winged helix-like DNA-binding domain superfamily/Winged helix DNA-binding domain"/>
    <property type="match status" value="1"/>
</dbReference>
<dbReference type="SUPFAM" id="SSF100950">
    <property type="entry name" value="NagB/RpiA/CoA transferase-like"/>
    <property type="match status" value="1"/>
</dbReference>
<dbReference type="Gene3D" id="3.40.50.1360">
    <property type="match status" value="1"/>
</dbReference>
<dbReference type="GO" id="GO:0003700">
    <property type="term" value="F:DNA-binding transcription factor activity"/>
    <property type="evidence" value="ECO:0007669"/>
    <property type="project" value="InterPro"/>
</dbReference>
<dbReference type="AlphaFoldDB" id="A0A940MNN4"/>
<dbReference type="SMART" id="SM00420">
    <property type="entry name" value="HTH_DEOR"/>
    <property type="match status" value="1"/>
</dbReference>
<proteinExistence type="predicted"/>
<dbReference type="PRINTS" id="PR00037">
    <property type="entry name" value="HTHLACR"/>
</dbReference>
<dbReference type="PROSITE" id="PS51000">
    <property type="entry name" value="HTH_DEOR_2"/>
    <property type="match status" value="1"/>
</dbReference>
<dbReference type="InterPro" id="IPR018356">
    <property type="entry name" value="Tscrpt_reg_HTH_DeoR_CS"/>
</dbReference>
<evidence type="ECO:0000256" key="3">
    <source>
        <dbReference type="ARBA" id="ARBA00023125"/>
    </source>
</evidence>
<dbReference type="InterPro" id="IPR036390">
    <property type="entry name" value="WH_DNA-bd_sf"/>
</dbReference>
<dbReference type="PANTHER" id="PTHR30363">
    <property type="entry name" value="HTH-TYPE TRANSCRIPTIONAL REGULATOR SRLR-RELATED"/>
    <property type="match status" value="1"/>
</dbReference>
<gene>
    <name evidence="7" type="ORF">J5474_20335</name>
</gene>
<protein>
    <submittedName>
        <fullName evidence="7">DeoR/GlpR transcriptional regulator</fullName>
    </submittedName>
</protein>
<dbReference type="InterPro" id="IPR036388">
    <property type="entry name" value="WH-like_DNA-bd_sf"/>
</dbReference>
<dbReference type="PANTHER" id="PTHR30363:SF4">
    <property type="entry name" value="GLYCEROL-3-PHOSPHATE REGULON REPRESSOR"/>
    <property type="match status" value="1"/>
</dbReference>
<reference evidence="7" key="1">
    <citation type="submission" date="2021-03" db="EMBL/GenBank/DDBJ databases">
        <title>Sagittula salina sp. nov. strain M10.9X isolated from the marine waste.</title>
        <authorList>
            <person name="Satari L."/>
            <person name="Molina-Menor E."/>
            <person name="Vidal-Verdu A."/>
            <person name="Pascual J."/>
            <person name="Pereto J."/>
            <person name="Porcar M."/>
        </authorList>
    </citation>
    <scope>NUCLEOTIDE SEQUENCE</scope>
    <source>
        <strain evidence="7">M10.9X</strain>
    </source>
</reference>
<dbReference type="InterPro" id="IPR001034">
    <property type="entry name" value="DeoR_HTH"/>
</dbReference>
<name>A0A940MNN4_9RHOB</name>
<dbReference type="Proteomes" id="UP000675940">
    <property type="component" value="Unassembled WGS sequence"/>
</dbReference>
<keyword evidence="2" id="KW-0805">Transcription regulation</keyword>
<dbReference type="SMART" id="SM01134">
    <property type="entry name" value="DeoRC"/>
    <property type="match status" value="1"/>
</dbReference>
<keyword evidence="4" id="KW-0804">Transcription</keyword>
<dbReference type="Pfam" id="PF08220">
    <property type="entry name" value="HTH_DeoR"/>
    <property type="match status" value="1"/>
</dbReference>
<evidence type="ECO:0000256" key="2">
    <source>
        <dbReference type="ARBA" id="ARBA00023015"/>
    </source>
</evidence>
<organism evidence="7 8">
    <name type="scientific">Sagittula salina</name>
    <dbReference type="NCBI Taxonomy" id="2820268"/>
    <lineage>
        <taxon>Bacteria</taxon>
        <taxon>Pseudomonadati</taxon>
        <taxon>Pseudomonadota</taxon>
        <taxon>Alphaproteobacteria</taxon>
        <taxon>Rhodobacterales</taxon>
        <taxon>Roseobacteraceae</taxon>
        <taxon>Sagittula</taxon>
    </lineage>
</organism>
<accession>A0A940MNN4</accession>
<dbReference type="InterPro" id="IPR050313">
    <property type="entry name" value="Carb_Metab_HTH_regulators"/>
</dbReference>
<feature type="region of interest" description="Disordered" evidence="5">
    <location>
        <begin position="1"/>
        <end position="34"/>
    </location>
</feature>
<dbReference type="InterPro" id="IPR037171">
    <property type="entry name" value="NagB/RpiA_transferase-like"/>
</dbReference>
<dbReference type="EMBL" id="JAGISH010000017">
    <property type="protein sequence ID" value="MBP0484826.1"/>
    <property type="molecule type" value="Genomic_DNA"/>
</dbReference>
<dbReference type="InterPro" id="IPR014036">
    <property type="entry name" value="DeoR-like_C"/>
</dbReference>
<evidence type="ECO:0000256" key="5">
    <source>
        <dbReference type="SAM" id="MobiDB-lite"/>
    </source>
</evidence>
<dbReference type="Pfam" id="PF00455">
    <property type="entry name" value="DeoRC"/>
    <property type="match status" value="1"/>
</dbReference>
<evidence type="ECO:0000256" key="4">
    <source>
        <dbReference type="ARBA" id="ARBA00023163"/>
    </source>
</evidence>
<dbReference type="SUPFAM" id="SSF46785">
    <property type="entry name" value="Winged helix' DNA-binding domain"/>
    <property type="match status" value="1"/>
</dbReference>
<evidence type="ECO:0000256" key="1">
    <source>
        <dbReference type="ARBA" id="ARBA00022491"/>
    </source>
</evidence>
<keyword evidence="8" id="KW-1185">Reference proteome</keyword>
<evidence type="ECO:0000313" key="7">
    <source>
        <dbReference type="EMBL" id="MBP0484826.1"/>
    </source>
</evidence>
<comment type="caution">
    <text evidence="7">The sequence shown here is derived from an EMBL/GenBank/DDBJ whole genome shotgun (WGS) entry which is preliminary data.</text>
</comment>
<feature type="domain" description="HTH deoR-type" evidence="6">
    <location>
        <begin position="34"/>
        <end position="89"/>
    </location>
</feature>
<dbReference type="PROSITE" id="PS00894">
    <property type="entry name" value="HTH_DEOR_1"/>
    <property type="match status" value="1"/>
</dbReference>
<dbReference type="GO" id="GO:0003677">
    <property type="term" value="F:DNA binding"/>
    <property type="evidence" value="ECO:0007669"/>
    <property type="project" value="UniProtKB-KW"/>
</dbReference>
<evidence type="ECO:0000259" key="6">
    <source>
        <dbReference type="PROSITE" id="PS51000"/>
    </source>
</evidence>